<proteinExistence type="predicted"/>
<gene>
    <name evidence="7" type="ORF">BAUCODRAFT_21795</name>
</gene>
<evidence type="ECO:0008006" key="9">
    <source>
        <dbReference type="Google" id="ProtNLM"/>
    </source>
</evidence>
<dbReference type="PANTHER" id="PTHR31845:SF10">
    <property type="entry name" value="ZN(II)2CYS6 TRANSCRIPTION FACTOR (EUROFUNG)"/>
    <property type="match status" value="1"/>
</dbReference>
<evidence type="ECO:0000313" key="8">
    <source>
        <dbReference type="Proteomes" id="UP000011761"/>
    </source>
</evidence>
<dbReference type="GeneID" id="19109813"/>
<dbReference type="Proteomes" id="UP000011761">
    <property type="component" value="Unassembled WGS sequence"/>
</dbReference>
<keyword evidence="2" id="KW-0805">Transcription regulation</keyword>
<accession>M2NLV1</accession>
<evidence type="ECO:0000256" key="2">
    <source>
        <dbReference type="ARBA" id="ARBA00023015"/>
    </source>
</evidence>
<protein>
    <recommendedName>
        <fullName evidence="9">Transcription factor domain-containing protein</fullName>
    </recommendedName>
</protein>
<evidence type="ECO:0000256" key="1">
    <source>
        <dbReference type="ARBA" id="ARBA00004123"/>
    </source>
</evidence>
<reference evidence="7 8" key="1">
    <citation type="journal article" date="2012" name="PLoS Pathog.">
        <title>Diverse lifestyles and strategies of plant pathogenesis encoded in the genomes of eighteen Dothideomycetes fungi.</title>
        <authorList>
            <person name="Ohm R.A."/>
            <person name="Feau N."/>
            <person name="Henrissat B."/>
            <person name="Schoch C.L."/>
            <person name="Horwitz B.A."/>
            <person name="Barry K.W."/>
            <person name="Condon B.J."/>
            <person name="Copeland A.C."/>
            <person name="Dhillon B."/>
            <person name="Glaser F."/>
            <person name="Hesse C.N."/>
            <person name="Kosti I."/>
            <person name="LaButti K."/>
            <person name="Lindquist E.A."/>
            <person name="Lucas S."/>
            <person name="Salamov A.A."/>
            <person name="Bradshaw R.E."/>
            <person name="Ciuffetti L."/>
            <person name="Hamelin R.C."/>
            <person name="Kema G.H.J."/>
            <person name="Lawrence C."/>
            <person name="Scott J.A."/>
            <person name="Spatafora J.W."/>
            <person name="Turgeon B.G."/>
            <person name="de Wit P.J.G.M."/>
            <person name="Zhong S."/>
            <person name="Goodwin S.B."/>
            <person name="Grigoriev I.V."/>
        </authorList>
    </citation>
    <scope>NUCLEOTIDE SEQUENCE [LARGE SCALE GENOMIC DNA]</scope>
    <source>
        <strain evidence="7 8">UAMH 10762</strain>
    </source>
</reference>
<feature type="region of interest" description="Disordered" evidence="6">
    <location>
        <begin position="564"/>
        <end position="601"/>
    </location>
</feature>
<dbReference type="HOGENOM" id="CLU_006524_12_1_1"/>
<dbReference type="AlphaFoldDB" id="M2NLV1"/>
<evidence type="ECO:0000313" key="7">
    <source>
        <dbReference type="EMBL" id="EMD00141.1"/>
    </source>
</evidence>
<name>M2NLV1_BAUPA</name>
<dbReference type="InterPro" id="IPR051089">
    <property type="entry name" value="prtT"/>
</dbReference>
<keyword evidence="5" id="KW-0539">Nucleus</keyword>
<organism evidence="7 8">
    <name type="scientific">Baudoinia panamericana (strain UAMH 10762)</name>
    <name type="common">Angels' share fungus</name>
    <name type="synonym">Baudoinia compniacensis (strain UAMH 10762)</name>
    <dbReference type="NCBI Taxonomy" id="717646"/>
    <lineage>
        <taxon>Eukaryota</taxon>
        <taxon>Fungi</taxon>
        <taxon>Dikarya</taxon>
        <taxon>Ascomycota</taxon>
        <taxon>Pezizomycotina</taxon>
        <taxon>Dothideomycetes</taxon>
        <taxon>Dothideomycetidae</taxon>
        <taxon>Mycosphaerellales</taxon>
        <taxon>Teratosphaeriaceae</taxon>
        <taxon>Baudoinia</taxon>
    </lineage>
</organism>
<dbReference type="RefSeq" id="XP_007672641.1">
    <property type="nucleotide sequence ID" value="XM_007674451.1"/>
</dbReference>
<dbReference type="GO" id="GO:0005634">
    <property type="term" value="C:nucleus"/>
    <property type="evidence" value="ECO:0007669"/>
    <property type="project" value="UniProtKB-SubCell"/>
</dbReference>
<dbReference type="GO" id="GO:0000976">
    <property type="term" value="F:transcription cis-regulatory region binding"/>
    <property type="evidence" value="ECO:0007669"/>
    <property type="project" value="TreeGrafter"/>
</dbReference>
<evidence type="ECO:0000256" key="5">
    <source>
        <dbReference type="ARBA" id="ARBA00023242"/>
    </source>
</evidence>
<dbReference type="eggNOG" id="ENOG502SN12">
    <property type="taxonomic scope" value="Eukaryota"/>
</dbReference>
<feature type="region of interest" description="Disordered" evidence="6">
    <location>
        <begin position="93"/>
        <end position="118"/>
    </location>
</feature>
<feature type="compositionally biased region" description="Low complexity" evidence="6">
    <location>
        <begin position="564"/>
        <end position="595"/>
    </location>
</feature>
<dbReference type="PANTHER" id="PTHR31845">
    <property type="entry name" value="FINGER DOMAIN PROTEIN, PUTATIVE-RELATED"/>
    <property type="match status" value="1"/>
</dbReference>
<dbReference type="OrthoDB" id="5226580at2759"/>
<dbReference type="OMA" id="TASHYGR"/>
<dbReference type="EMBL" id="KB445551">
    <property type="protein sequence ID" value="EMD00141.1"/>
    <property type="molecule type" value="Genomic_DNA"/>
</dbReference>
<evidence type="ECO:0000256" key="4">
    <source>
        <dbReference type="ARBA" id="ARBA00023163"/>
    </source>
</evidence>
<evidence type="ECO:0000256" key="6">
    <source>
        <dbReference type="SAM" id="MobiDB-lite"/>
    </source>
</evidence>
<keyword evidence="3" id="KW-0238">DNA-binding</keyword>
<keyword evidence="8" id="KW-1185">Reference proteome</keyword>
<sequence>MTLLRPGIITALRDDVGTTCADCSARRAAQLEKLESKIEHLVRTLSTTQTLGGQPSPPLSAVDDGALVRRKRSDVFEGRSGILDGFCAEFDKQDRMPSAPTSNEPSPTASVGRGDGGRRSHLDAQMYLGVSMSEAEVLLDRYRRLLAHSIPWVVIASDATAQQLYDQKPFLLHAIVTVTYFHDFPKQQTMVKEVMRDVSERILINSEKNIGILQGILVFVSWYHPHMFSGQQGNNLLHLAISMAFDLSIDRAPMASHVDFRAVGAKSSPNFCPVARNPTTDDHRTLAGIFYMTSNMASSFKKLDAFAYSDHLHECLKQLEQRKEYESDLLLVQMVRLQRLAEEVHTTEKPTGPINLYRKAFDGELSKLREASPPCTAGNLYLGMQELYIEVLISEASLFDVQENRGTPLRSHLDDLYRLIDTIRRFCDLYFTIPASQYYLIPFQVLSQFAHTFILLTRLASLEVEGWDAKTANESLDYIGTLDKAADRFQASTQSSPDGLRVNNDSFGKWAQRLRWMKSIYEAKFGGAAAMTAAGQGLCKEGSRTDLVGPLTTTWYLPGGKVLQQQHQQPQAQAQQPLQQPLQQQQQQAMQASQQPTPPDDYLYSDFLMDDAVWSSFLNDYDPLNYPAFGDVPMGVISP</sequence>
<comment type="subcellular location">
    <subcellularLocation>
        <location evidence="1">Nucleus</location>
    </subcellularLocation>
</comment>
<feature type="compositionally biased region" description="Polar residues" evidence="6">
    <location>
        <begin position="99"/>
        <end position="109"/>
    </location>
</feature>
<keyword evidence="4" id="KW-0804">Transcription</keyword>
<dbReference type="KEGG" id="bcom:BAUCODRAFT_21795"/>
<dbReference type="GO" id="GO:0000981">
    <property type="term" value="F:DNA-binding transcription factor activity, RNA polymerase II-specific"/>
    <property type="evidence" value="ECO:0007669"/>
    <property type="project" value="TreeGrafter"/>
</dbReference>
<evidence type="ECO:0000256" key="3">
    <source>
        <dbReference type="ARBA" id="ARBA00023125"/>
    </source>
</evidence>